<evidence type="ECO:0000313" key="3">
    <source>
        <dbReference type="EMBL" id="PMD18876.1"/>
    </source>
</evidence>
<feature type="region of interest" description="Disordered" evidence="1">
    <location>
        <begin position="305"/>
        <end position="332"/>
    </location>
</feature>
<dbReference type="InterPro" id="IPR018712">
    <property type="entry name" value="Tle1-like_cat"/>
</dbReference>
<dbReference type="Proteomes" id="UP000235672">
    <property type="component" value="Unassembled WGS sequence"/>
</dbReference>
<proteinExistence type="predicted"/>
<feature type="domain" description="T6SS Phospholipase effector Tle1-like catalytic" evidence="2">
    <location>
        <begin position="55"/>
        <end position="397"/>
    </location>
</feature>
<feature type="compositionally biased region" description="Polar residues" evidence="1">
    <location>
        <begin position="305"/>
        <end position="317"/>
    </location>
</feature>
<name>A0A2J6PY66_9HELO</name>
<reference evidence="3 4" key="1">
    <citation type="submission" date="2016-05" db="EMBL/GenBank/DDBJ databases">
        <title>A degradative enzymes factory behind the ericoid mycorrhizal symbiosis.</title>
        <authorList>
            <consortium name="DOE Joint Genome Institute"/>
            <person name="Martino E."/>
            <person name="Morin E."/>
            <person name="Grelet G."/>
            <person name="Kuo A."/>
            <person name="Kohler A."/>
            <person name="Daghino S."/>
            <person name="Barry K."/>
            <person name="Choi C."/>
            <person name="Cichocki N."/>
            <person name="Clum A."/>
            <person name="Copeland A."/>
            <person name="Hainaut M."/>
            <person name="Haridas S."/>
            <person name="Labutti K."/>
            <person name="Lindquist E."/>
            <person name="Lipzen A."/>
            <person name="Khouja H.-R."/>
            <person name="Murat C."/>
            <person name="Ohm R."/>
            <person name="Olson A."/>
            <person name="Spatafora J."/>
            <person name="Veneault-Fourrey C."/>
            <person name="Henrissat B."/>
            <person name="Grigoriev I."/>
            <person name="Martin F."/>
            <person name="Perotto S."/>
        </authorList>
    </citation>
    <scope>NUCLEOTIDE SEQUENCE [LARGE SCALE GENOMIC DNA]</scope>
    <source>
        <strain evidence="3 4">UAMH 7357</strain>
    </source>
</reference>
<dbReference type="PANTHER" id="PTHR33840:SF2">
    <property type="entry name" value="TLE1 PHOSPHOLIPASE DOMAIN-CONTAINING PROTEIN"/>
    <property type="match status" value="1"/>
</dbReference>
<dbReference type="STRING" id="1745343.A0A2J6PY66"/>
<protein>
    <recommendedName>
        <fullName evidence="2">T6SS Phospholipase effector Tle1-like catalytic domain-containing protein</fullName>
    </recommendedName>
</protein>
<dbReference type="EMBL" id="KZ613492">
    <property type="protein sequence ID" value="PMD18876.1"/>
    <property type="molecule type" value="Genomic_DNA"/>
</dbReference>
<keyword evidence="4" id="KW-1185">Reference proteome</keyword>
<evidence type="ECO:0000313" key="4">
    <source>
        <dbReference type="Proteomes" id="UP000235672"/>
    </source>
</evidence>
<dbReference type="Pfam" id="PF09994">
    <property type="entry name" value="T6SS_Tle1-like_cat"/>
    <property type="match status" value="1"/>
</dbReference>
<accession>A0A2J6PY66</accession>
<evidence type="ECO:0000256" key="1">
    <source>
        <dbReference type="SAM" id="MobiDB-lite"/>
    </source>
</evidence>
<evidence type="ECO:0000259" key="2">
    <source>
        <dbReference type="Pfam" id="PF09994"/>
    </source>
</evidence>
<gene>
    <name evidence="3" type="ORF">NA56DRAFT_690992</name>
</gene>
<feature type="region of interest" description="Disordered" evidence="1">
    <location>
        <begin position="1"/>
        <end position="28"/>
    </location>
</feature>
<dbReference type="PANTHER" id="PTHR33840">
    <property type="match status" value="1"/>
</dbReference>
<organism evidence="3 4">
    <name type="scientific">Hyaloscypha hepaticicola</name>
    <dbReference type="NCBI Taxonomy" id="2082293"/>
    <lineage>
        <taxon>Eukaryota</taxon>
        <taxon>Fungi</taxon>
        <taxon>Dikarya</taxon>
        <taxon>Ascomycota</taxon>
        <taxon>Pezizomycotina</taxon>
        <taxon>Leotiomycetes</taxon>
        <taxon>Helotiales</taxon>
        <taxon>Hyaloscyphaceae</taxon>
        <taxon>Hyaloscypha</taxon>
    </lineage>
</organism>
<dbReference type="AlphaFoldDB" id="A0A2J6PY66"/>
<sequence length="574" mass="64110">MNIQATQTSWAPRPYPTQTWTGPHGSVSEPVVEQVPQIPTTIRAVKDSQSPRSGRTLVICLDGTGDQFDNDNSNVVKLVGCLKKDAPDQLTYYQSGIGTYNGRGGLKKGLSAGFDMALGSGLGIHIKEAYSFLMQNYIEGDRICLFGFSRGSYTVRCLAGMLHKVGLLPADNQAQVSFAYKMYKDDTPNGAAMSVDFKRTFSQDVTVYFIGVWDCVASMLLSSEDVPCQESTDSRSSKVGFIPRMLPFSKSPTNTIGYFRHAMALDEHRAKFEVCQWQQQDPGADHDVLDKTPRARIRRWFSSFGHSSTADQNSNAKISPPPSPSHRESVGNVSGNVVQEKIGPRFATSKQTLETPTTTNVKEVWFMGCHADVGGGAVPNNERHMLSRIPLRWMIRQCFECETGILFNTAVLAENGLDIRSVWPVYQPPKKPIVGPSPRMLELYQKGKVPGLEKRAAALGVGGPLSSKTLDNEEIEILPEQVEDHFDALASINDQLVQARGWWILEVWPVTIRVMRKAKEGRKWKKVAGMNLGMHRPIRDLEPSMHWTVRMRMEEKKYKVRDRMDPEAIWSVVV</sequence>
<dbReference type="OrthoDB" id="3162439at2759"/>
<feature type="compositionally biased region" description="Polar residues" evidence="1">
    <location>
        <begin position="1"/>
        <end position="21"/>
    </location>
</feature>